<protein>
    <recommendedName>
        <fullName evidence="5">Rab3-GAP regulatory subunit N-terminal domain-containing protein</fullName>
    </recommendedName>
</protein>
<evidence type="ECO:0008006" key="5">
    <source>
        <dbReference type="Google" id="ProtNLM"/>
    </source>
</evidence>
<feature type="domain" description="Rab3-GAP regulatory subunit N-terminal" evidence="2">
    <location>
        <begin position="69"/>
        <end position="203"/>
    </location>
</feature>
<evidence type="ECO:0000259" key="2">
    <source>
        <dbReference type="Pfam" id="PF14655"/>
    </source>
</evidence>
<comment type="caution">
    <text evidence="3">The sequence shown here is derived from an EMBL/GenBank/DDBJ whole genome shotgun (WGS) entry which is preliminary data.</text>
</comment>
<dbReference type="Pfam" id="PF14655">
    <property type="entry name" value="RAB3GAP2_N"/>
    <property type="match status" value="2"/>
</dbReference>
<evidence type="ECO:0000259" key="1">
    <source>
        <dbReference type="Pfam" id="PF12222"/>
    </source>
</evidence>
<dbReference type="Pfam" id="PF12222">
    <property type="entry name" value="PNGaseA"/>
    <property type="match status" value="1"/>
</dbReference>
<dbReference type="Proteomes" id="UP000467840">
    <property type="component" value="Chromosome 3"/>
</dbReference>
<keyword evidence="4" id="KW-1185">Reference proteome</keyword>
<dbReference type="PANTHER" id="PTHR31104">
    <property type="entry name" value="PEPTIDE-N4-(N-ACETYL-BETA-GLUCOSAMINYL)ASPARAGINE AMIDASE A PROTEIN"/>
    <property type="match status" value="1"/>
</dbReference>
<organism evidence="3 4">
    <name type="scientific">Hevea brasiliensis</name>
    <name type="common">Para rubber tree</name>
    <name type="synonym">Siphonia brasiliensis</name>
    <dbReference type="NCBI Taxonomy" id="3981"/>
    <lineage>
        <taxon>Eukaryota</taxon>
        <taxon>Viridiplantae</taxon>
        <taxon>Streptophyta</taxon>
        <taxon>Embryophyta</taxon>
        <taxon>Tracheophyta</taxon>
        <taxon>Spermatophyta</taxon>
        <taxon>Magnoliopsida</taxon>
        <taxon>eudicotyledons</taxon>
        <taxon>Gunneridae</taxon>
        <taxon>Pentapetalae</taxon>
        <taxon>rosids</taxon>
        <taxon>fabids</taxon>
        <taxon>Malpighiales</taxon>
        <taxon>Euphorbiaceae</taxon>
        <taxon>Crotonoideae</taxon>
        <taxon>Micrandreae</taxon>
        <taxon>Hevea</taxon>
    </lineage>
</organism>
<proteinExistence type="predicted"/>
<feature type="domain" description="Rab3-GAP regulatory subunit N-terminal" evidence="2">
    <location>
        <begin position="219"/>
        <end position="378"/>
    </location>
</feature>
<gene>
    <name evidence="3" type="ORF">GH714_010574</name>
</gene>
<dbReference type="EMBL" id="JAAGAX010000017">
    <property type="protein sequence ID" value="KAF2286118.1"/>
    <property type="molecule type" value="Genomic_DNA"/>
</dbReference>
<evidence type="ECO:0000313" key="3">
    <source>
        <dbReference type="EMBL" id="KAF2286118.1"/>
    </source>
</evidence>
<dbReference type="InterPro" id="IPR056948">
    <property type="entry name" value="PNGaseA_N"/>
</dbReference>
<accession>A0A6A6KDW9</accession>
<dbReference type="InterPro" id="IPR032839">
    <property type="entry name" value="RAB3GAP_N"/>
</dbReference>
<evidence type="ECO:0000313" key="4">
    <source>
        <dbReference type="Proteomes" id="UP000467840"/>
    </source>
</evidence>
<dbReference type="Pfam" id="PF25156">
    <property type="entry name" value="PNGase_A_C"/>
    <property type="match status" value="1"/>
</dbReference>
<feature type="domain" description="Peptide N-acetyl-beta-D-glucosaminyl asparaginase amidase A N-terminal" evidence="1">
    <location>
        <begin position="420"/>
        <end position="747"/>
    </location>
</feature>
<dbReference type="AlphaFoldDB" id="A0A6A6KDW9"/>
<reference evidence="3 4" key="1">
    <citation type="journal article" date="2020" name="Mol. Plant">
        <title>The Chromosome-Based Rubber Tree Genome Provides New Insights into Spurge Genome Evolution and Rubber Biosynthesis.</title>
        <authorList>
            <person name="Liu J."/>
            <person name="Shi C."/>
            <person name="Shi C.C."/>
            <person name="Li W."/>
            <person name="Zhang Q.J."/>
            <person name="Zhang Y."/>
            <person name="Li K."/>
            <person name="Lu H.F."/>
            <person name="Shi C."/>
            <person name="Zhu S.T."/>
            <person name="Xiao Z.Y."/>
            <person name="Nan H."/>
            <person name="Yue Y."/>
            <person name="Zhu X.G."/>
            <person name="Wu Y."/>
            <person name="Hong X.N."/>
            <person name="Fan G.Y."/>
            <person name="Tong Y."/>
            <person name="Zhang D."/>
            <person name="Mao C.L."/>
            <person name="Liu Y.L."/>
            <person name="Hao S.J."/>
            <person name="Liu W.Q."/>
            <person name="Lv M.Q."/>
            <person name="Zhang H.B."/>
            <person name="Liu Y."/>
            <person name="Hu-Tang G.R."/>
            <person name="Wang J.P."/>
            <person name="Wang J.H."/>
            <person name="Sun Y.H."/>
            <person name="Ni S.B."/>
            <person name="Chen W.B."/>
            <person name="Zhang X.C."/>
            <person name="Jiao Y.N."/>
            <person name="Eichler E.E."/>
            <person name="Li G.H."/>
            <person name="Liu X."/>
            <person name="Gao L.Z."/>
        </authorList>
    </citation>
    <scope>NUCLEOTIDE SEQUENCE [LARGE SCALE GENOMIC DNA]</scope>
    <source>
        <strain evidence="4">cv. GT1</strain>
        <tissue evidence="3">Leaf</tissue>
    </source>
</reference>
<sequence>MCFSIQSSNILHDSQLAKRDQDKQYAPEAGNCKNFTRQENDVVEAESYDGARLRSLPGAGDLGAGKERWLVENPNLLCALDTHSLALANRSLILITGWDDRPRLKIRPELSPIESESITALEWLVFDEIRVIAVGTSCGYFLVYSLEGQLVHRQMVYPGRILKIRLRGTKKDLTHQTSSSEEISIVSGGVIARFDGSDIQLLLLLDSQVNNTTVESLLENAVISAYRLSENRSKSLVGAILSKVVPATFSTIASFSKMIWRSEQTSTKKSEAKPQSFAKASPLTCIKDHPRKGEKLTLSPSGTLAAITDSLGRILLLDTQALVVVRLWKGYRDACCFFMEMLVKRDNAEASTSYYEPSKSDYCLCLAIHAPRKGIVEANNLLKSNLLAEPSSTLAPKPLNDTPLTVYFEVTKPINVPKVKPCAYTVLQHDFGYTYGKPPVLANYTRPSHCPSDHFSKIVLEWNATCKGRQFDRIFGVWLGGVELLRSCTAEPRATGIFWSVQKDITRYHSLLVKSETQELAVYLGNLVDSTYTGVYHVNLTFYFYPAEEKLSNNEDGLNNMKAAHSSNADLILPISRNLPLNDGLWFEIENSTDTELKEFEIPQNVYRALLEVYVSFHGNDEFWYSNYPNEYIIANNITGSPGNGPFREVVVSLDAAVVGAVWPFTVIYTGGINPLLWRPITGIGSFNLPSYDIEITPFLGTILDGKTHEFGFSVTNALNVWYIDANLHLWLDHKSTKTEGKVLTHETRRSISSNGWVKSSFGKITTGFNQHFSYSNSMEMGEDGNLQIVNQTISFNDSVSIRKLTSSVHSFRSVKDFSLDMYSNFFDQGNGTSFYVTNLTLGFNEKKSKDADFGFGTSSLKNLQSAQGVMVVKNNLVVSGVGSTQQAYKYDGSGDNFCYFRDISSSNYTIIADKVINKCNKKKQSHIGFGFSSWWPFPTRRASLASEFVDNNGV</sequence>
<name>A0A6A6KDW9_HEVBR</name>
<dbReference type="InterPro" id="IPR021102">
    <property type="entry name" value="PNGase_A"/>
</dbReference>